<dbReference type="PANTHER" id="PTHR48174:SF5">
    <property type="entry name" value="VACUOLAR PROTEIN SORTING-ASSOCIATED PROTEIN 62"/>
    <property type="match status" value="1"/>
</dbReference>
<feature type="transmembrane region" description="Helical" evidence="2">
    <location>
        <begin position="863"/>
        <end position="888"/>
    </location>
</feature>
<feature type="chain" id="PRO_5032533805" description="Polycystin cation channel PKD1/PKD2 domain-containing protein" evidence="3">
    <location>
        <begin position="21"/>
        <end position="1168"/>
    </location>
</feature>
<feature type="region of interest" description="Disordered" evidence="1">
    <location>
        <begin position="601"/>
        <end position="622"/>
    </location>
</feature>
<protein>
    <recommendedName>
        <fullName evidence="6">Polycystin cation channel PKD1/PKD2 domain-containing protein</fullName>
    </recommendedName>
</protein>
<dbReference type="EMBL" id="JAEHOD010000016">
    <property type="protein sequence ID" value="KAG2448915.1"/>
    <property type="molecule type" value="Genomic_DNA"/>
</dbReference>
<dbReference type="OrthoDB" id="512792at2759"/>
<feature type="compositionally biased region" description="Low complexity" evidence="1">
    <location>
        <begin position="761"/>
        <end position="770"/>
    </location>
</feature>
<feature type="transmembrane region" description="Helical" evidence="2">
    <location>
        <begin position="919"/>
        <end position="944"/>
    </location>
</feature>
<keyword evidence="5" id="KW-1185">Reference proteome</keyword>
<evidence type="ECO:0008006" key="6">
    <source>
        <dbReference type="Google" id="ProtNLM"/>
    </source>
</evidence>
<keyword evidence="3" id="KW-0732">Signal</keyword>
<name>A0A835WK47_9CHLO</name>
<feature type="transmembrane region" description="Helical" evidence="2">
    <location>
        <begin position="539"/>
        <end position="564"/>
    </location>
</feature>
<evidence type="ECO:0000313" key="5">
    <source>
        <dbReference type="Proteomes" id="UP000613740"/>
    </source>
</evidence>
<dbReference type="Proteomes" id="UP000613740">
    <property type="component" value="Unassembled WGS sequence"/>
</dbReference>
<evidence type="ECO:0000256" key="2">
    <source>
        <dbReference type="SAM" id="Phobius"/>
    </source>
</evidence>
<evidence type="ECO:0000256" key="3">
    <source>
        <dbReference type="SAM" id="SignalP"/>
    </source>
</evidence>
<feature type="compositionally biased region" description="Low complexity" evidence="1">
    <location>
        <begin position="688"/>
        <end position="708"/>
    </location>
</feature>
<comment type="caution">
    <text evidence="4">The sequence shown here is derived from an EMBL/GenBank/DDBJ whole genome shotgun (WGS) entry which is preliminary data.</text>
</comment>
<evidence type="ECO:0000313" key="4">
    <source>
        <dbReference type="EMBL" id="KAG2448915.1"/>
    </source>
</evidence>
<proteinExistence type="predicted"/>
<feature type="region of interest" description="Disordered" evidence="1">
    <location>
        <begin position="685"/>
        <end position="714"/>
    </location>
</feature>
<feature type="transmembrane region" description="Helical" evidence="2">
    <location>
        <begin position="820"/>
        <end position="843"/>
    </location>
</feature>
<keyword evidence="2" id="KW-0812">Transmembrane</keyword>
<dbReference type="AlphaFoldDB" id="A0A835WK47"/>
<dbReference type="PANTHER" id="PTHR48174">
    <property type="entry name" value="DUF946 FAMILY PROTEIN"/>
    <property type="match status" value="1"/>
</dbReference>
<keyword evidence="2" id="KW-0472">Membrane</keyword>
<organism evidence="4 5">
    <name type="scientific">Chlamydomonas schloesseri</name>
    <dbReference type="NCBI Taxonomy" id="2026947"/>
    <lineage>
        <taxon>Eukaryota</taxon>
        <taxon>Viridiplantae</taxon>
        <taxon>Chlorophyta</taxon>
        <taxon>core chlorophytes</taxon>
        <taxon>Chlorophyceae</taxon>
        <taxon>CS clade</taxon>
        <taxon>Chlamydomonadales</taxon>
        <taxon>Chlamydomonadaceae</taxon>
        <taxon>Chlamydomonas</taxon>
    </lineage>
</organism>
<gene>
    <name evidence="4" type="ORF">HYH02_006263</name>
</gene>
<accession>A0A835WK47</accession>
<feature type="signal peptide" evidence="3">
    <location>
        <begin position="1"/>
        <end position="20"/>
    </location>
</feature>
<reference evidence="4" key="1">
    <citation type="journal article" date="2020" name="bioRxiv">
        <title>Comparative genomics of Chlamydomonas.</title>
        <authorList>
            <person name="Craig R.J."/>
            <person name="Hasan A.R."/>
            <person name="Ness R.W."/>
            <person name="Keightley P.D."/>
        </authorList>
    </citation>
    <scope>NUCLEOTIDE SEQUENCE</scope>
    <source>
        <strain evidence="4">CCAP 11/173</strain>
    </source>
</reference>
<keyword evidence="2" id="KW-1133">Transmembrane helix</keyword>
<feature type="region of interest" description="Disordered" evidence="1">
    <location>
        <begin position="729"/>
        <end position="780"/>
    </location>
</feature>
<feature type="transmembrane region" description="Helical" evidence="2">
    <location>
        <begin position="1002"/>
        <end position="1021"/>
    </location>
</feature>
<sequence>MRALVALVLFPSLFVSFTRGESVSVDLPRGYDVTQDWTQGITASGTRCSFAKRAAYKPPPVCPPPRKPVPRAEAVQLGVRFAPILFQHPLDHSWLTDPAHWFAQAGKWEKGSWRPAGRVSLPAGAGAQPLEYDSAMTMFASRLATPRLNSSTWGSGANSWEIARELGGAWMNRAVQRQGGRVKRRSEQVDFDVVSGSEVRRRAVIDPVVGGRLTGRVWYTAFRPFNDTTSQLFPHAYVFSYNYFYPWNGCSNQLLATQVEGRQQAVEYYMCADGTHEGDLEHVKLWVCEDDLYAEDAAAAVRRIQFSQHGWLPEFDCEAGECLYENDDVGVRRLVTYSGLFSHSNWPKPSPLYIYQKIKLKSIMNMEGLYIGDRYARGPVFYPNANNTRWLPYVSEMTPQQAAGELLWARFPGVFGASLTHTSGRSITCLYANQSGEGPCPPANPAYYILQLLLKPLGDSLDNVTFGATASGNTVTGPLWQRTFSYNWEIEREAPLYTSSTLFGHWALNDADGRCPLAEDLVVRYQDPAHFYRISLTQFVGVLVALVLTASVVAAAMVLPILLVRRDEELHRIEEELQAALAAATATAAAAAADAGAAAGTSGGGAVQAGKGWDGDGEAGGGKVAEATALKELQAQGSLAVPLPPLPLPSQQQQQRHISLVVMPPGKQPEAGPVAEGVDGQQGMVAQASSTAATGCSSSGSDGGTSSSVPLPLKLAPQPVTQSQLLPGDFMLQPQQPPPQQQHSHHHHQQQPLEKPRRTRSSSMAGDGVSSSGGGALGGGGSSSRGCGGLLQPGAAAGAYLDLSHATILRAFHAAVMQPYMLVVWICVGIVLYGIGVALGAVGMHDVVKGLDRIVYLSMWTTISNAVIIVFAVFGCVNLIIIAASVYIRPTGAKLCGRWCCGAAHPLAAAVRSSWRAHAVISGLLCVEAMVTMLLFALGLMLWVTRYGVNQACTFAVSFIFDRLTFLTDICIDLSVIGIGKQICGADVINMCSLWSDLSVDYLSFGSMLLLMGQLMFLVLATTNYVGLRTGAAIEGAMQLTQKSAAAAMQAKRQHQGGGAGSSWRPNKLLMLGRGLTHGAGTGAGGGPRANAGGVAAPAAGGAGSSSGLIAGGGDVSSSGGQKAHTKSAPPGGLAARTPQPLLVGASTTRMAEAAGLLVGKGPSGGGS</sequence>
<feature type="region of interest" description="Disordered" evidence="1">
    <location>
        <begin position="1111"/>
        <end position="1139"/>
    </location>
</feature>
<feature type="compositionally biased region" description="Gly residues" evidence="1">
    <location>
        <begin position="771"/>
        <end position="780"/>
    </location>
</feature>
<evidence type="ECO:0000256" key="1">
    <source>
        <dbReference type="SAM" id="MobiDB-lite"/>
    </source>
</evidence>